<gene>
    <name evidence="2" type="ORF">AOPFMNJM_3216</name>
</gene>
<dbReference type="EMBL" id="BPQR01000056">
    <property type="protein sequence ID" value="GJE07884.1"/>
    <property type="molecule type" value="Genomic_DNA"/>
</dbReference>
<proteinExistence type="predicted"/>
<reference evidence="2" key="1">
    <citation type="journal article" date="2021" name="Front. Microbiol.">
        <title>Comprehensive Comparative Genomics and Phenotyping of Methylobacterium Species.</title>
        <authorList>
            <person name="Alessa O."/>
            <person name="Ogura Y."/>
            <person name="Fujitani Y."/>
            <person name="Takami H."/>
            <person name="Hayashi T."/>
            <person name="Sahin N."/>
            <person name="Tani A."/>
        </authorList>
    </citation>
    <scope>NUCLEOTIDE SEQUENCE</scope>
    <source>
        <strain evidence="2">LMG 23639</strain>
    </source>
</reference>
<reference evidence="2" key="2">
    <citation type="submission" date="2021-08" db="EMBL/GenBank/DDBJ databases">
        <authorList>
            <person name="Tani A."/>
            <person name="Ola A."/>
            <person name="Ogura Y."/>
            <person name="Katsura K."/>
            <person name="Hayashi T."/>
        </authorList>
    </citation>
    <scope>NUCLEOTIDE SEQUENCE</scope>
    <source>
        <strain evidence="2">LMG 23639</strain>
    </source>
</reference>
<evidence type="ECO:0000313" key="2">
    <source>
        <dbReference type="EMBL" id="GJE07884.1"/>
    </source>
</evidence>
<keyword evidence="3" id="KW-1185">Reference proteome</keyword>
<organism evidence="2 3">
    <name type="scientific">Methylobacterium jeotgali</name>
    <dbReference type="NCBI Taxonomy" id="381630"/>
    <lineage>
        <taxon>Bacteria</taxon>
        <taxon>Pseudomonadati</taxon>
        <taxon>Pseudomonadota</taxon>
        <taxon>Alphaproteobacteria</taxon>
        <taxon>Hyphomicrobiales</taxon>
        <taxon>Methylobacteriaceae</taxon>
        <taxon>Methylobacterium</taxon>
    </lineage>
</organism>
<name>A0ABQ4T1J9_9HYPH</name>
<keyword evidence="1" id="KW-0175">Coiled coil</keyword>
<dbReference type="Proteomes" id="UP001055102">
    <property type="component" value="Unassembled WGS sequence"/>
</dbReference>
<protein>
    <submittedName>
        <fullName evidence="2">Uncharacterized protein</fullName>
    </submittedName>
</protein>
<feature type="coiled-coil region" evidence="1">
    <location>
        <begin position="107"/>
        <end position="134"/>
    </location>
</feature>
<accession>A0ABQ4T1J9</accession>
<evidence type="ECO:0000313" key="3">
    <source>
        <dbReference type="Proteomes" id="UP001055102"/>
    </source>
</evidence>
<evidence type="ECO:0000256" key="1">
    <source>
        <dbReference type="SAM" id="Coils"/>
    </source>
</evidence>
<sequence>MGAPMFGSILEYGKTAAATLGVGSALLAAYTSMGLPLPASQAFVEGKVRTVVDKIDASDTVTARKIDNLAATTLELQRKAIVQQKARLRFETSANGSLLTKADPARRVTLERRSAEIQDELQDLERDDDELRQRIGRLRQP</sequence>
<comment type="caution">
    <text evidence="2">The sequence shown here is derived from an EMBL/GenBank/DDBJ whole genome shotgun (WGS) entry which is preliminary data.</text>
</comment>